<proteinExistence type="predicted"/>
<sequence length="180" mass="21025">MNKIEIPINKTKMILLVILFVLFMIISIYMFINADEIAKNTIFIRFSNPTLNRIMSAISFLFFTFFTFYGIKKILKNKRGLTIDDNGIDDQTSSLSAGFIEWDDITELKTETLNGLKFFLVYVKNPDKYLHNASGMKLKAMKNHFKNYGTPLTIEANVLKYRFDDLEKLLKEKLKEKPNR</sequence>
<feature type="transmembrane region" description="Helical" evidence="1">
    <location>
        <begin position="12"/>
        <end position="32"/>
    </location>
</feature>
<gene>
    <name evidence="2" type="ORF">B739_0022</name>
</gene>
<keyword evidence="1" id="KW-1133">Transmembrane helix</keyword>
<evidence type="ECO:0000313" key="3">
    <source>
        <dbReference type="Proteomes" id="UP000006276"/>
    </source>
</evidence>
<dbReference type="Proteomes" id="UP000006276">
    <property type="component" value="Chromosome"/>
</dbReference>
<evidence type="ECO:0000313" key="2">
    <source>
        <dbReference type="EMBL" id="AFR34632.1"/>
    </source>
</evidence>
<dbReference type="InterPro" id="IPR048136">
    <property type="entry name" value="STM3941-like"/>
</dbReference>
<dbReference type="KEGG" id="rag:B739_0022"/>
<evidence type="ECO:0000256" key="1">
    <source>
        <dbReference type="SAM" id="Phobius"/>
    </source>
</evidence>
<dbReference type="AlphaFoldDB" id="J9R4F4"/>
<dbReference type="RefSeq" id="WP_014937114.1">
    <property type="nucleotide sequence ID" value="NC_018609.1"/>
</dbReference>
<dbReference type="EMBL" id="CP003787">
    <property type="protein sequence ID" value="AFR34632.1"/>
    <property type="molecule type" value="Genomic_DNA"/>
</dbReference>
<dbReference type="NCBIfam" id="NF041635">
    <property type="entry name" value="STM3941_fam"/>
    <property type="match status" value="1"/>
</dbReference>
<feature type="transmembrane region" description="Helical" evidence="1">
    <location>
        <begin position="52"/>
        <end position="71"/>
    </location>
</feature>
<name>J9R4F4_RIEAN</name>
<reference evidence="2 3" key="1">
    <citation type="submission" date="2012-09" db="EMBL/GenBank/DDBJ databases">
        <title>Riemerella anatipestifer vaccine strains.</title>
        <authorList>
            <person name="Chun C.A."/>
            <person name="Shu W.M."/>
            <person name="Kang Z.D."/>
            <person name="Jia W.X."/>
        </authorList>
    </citation>
    <scope>NUCLEOTIDE SEQUENCE [LARGE SCALE GENOMIC DNA]</scope>
    <source>
        <strain evidence="2 3">RA-CH-1</strain>
    </source>
</reference>
<keyword evidence="1" id="KW-0472">Membrane</keyword>
<dbReference type="PATRIC" id="fig|1228997.3.peg.22"/>
<dbReference type="HOGENOM" id="CLU_123180_0_0_10"/>
<keyword evidence="1" id="KW-0812">Transmembrane</keyword>
<organism evidence="2 3">
    <name type="scientific">Riemerella anatipestifer RA-CH-1</name>
    <dbReference type="NCBI Taxonomy" id="1228997"/>
    <lineage>
        <taxon>Bacteria</taxon>
        <taxon>Pseudomonadati</taxon>
        <taxon>Bacteroidota</taxon>
        <taxon>Flavobacteriia</taxon>
        <taxon>Flavobacteriales</taxon>
        <taxon>Weeksellaceae</taxon>
        <taxon>Riemerella</taxon>
    </lineage>
</organism>
<accession>J9R4F4</accession>
<keyword evidence="3" id="KW-1185">Reference proteome</keyword>
<protein>
    <submittedName>
        <fullName evidence="2">Uncharacterized protein</fullName>
    </submittedName>
</protein>